<proteinExistence type="predicted"/>
<gene>
    <name evidence="1" type="ORF">HZU75_06375</name>
</gene>
<dbReference type="RefSeq" id="WP_180308314.1">
    <property type="nucleotide sequence ID" value="NZ_CP058952.1"/>
</dbReference>
<protein>
    <submittedName>
        <fullName evidence="1">Uncharacterized protein</fullName>
    </submittedName>
</protein>
<organism evidence="1 2">
    <name type="scientific">Chitinibacter fontanus</name>
    <dbReference type="NCBI Taxonomy" id="1737446"/>
    <lineage>
        <taxon>Bacteria</taxon>
        <taxon>Pseudomonadati</taxon>
        <taxon>Pseudomonadota</taxon>
        <taxon>Betaproteobacteria</taxon>
        <taxon>Neisseriales</taxon>
        <taxon>Chitinibacteraceae</taxon>
        <taxon>Chitinibacter</taxon>
    </lineage>
</organism>
<dbReference type="Proteomes" id="UP000510822">
    <property type="component" value="Chromosome"/>
</dbReference>
<dbReference type="AlphaFoldDB" id="A0A7D5ZAZ2"/>
<dbReference type="KEGG" id="cfon:HZU75_06375"/>
<keyword evidence="2" id="KW-1185">Reference proteome</keyword>
<evidence type="ECO:0000313" key="1">
    <source>
        <dbReference type="EMBL" id="QLI81185.1"/>
    </source>
</evidence>
<sequence>MSINLIESDLDFISVVVNDMVASGFKRGDINREVDYLKINIGQRVIIDNCINSYLIGAPKQFGIKPGGAFFYFCSGKMYYLSAKFTENEWLLYDLATFKEDALALTESEISCLKQMLDVEITRSNPPRFQTPNIRIVNGEK</sequence>
<evidence type="ECO:0000313" key="2">
    <source>
        <dbReference type="Proteomes" id="UP000510822"/>
    </source>
</evidence>
<reference evidence="1 2" key="1">
    <citation type="journal article" date="2016" name="Int. J. Syst. Evol. Microbiol.">
        <title>Chitinibacter fontanus sp. nov., isolated from a spring.</title>
        <authorList>
            <person name="Sheu S.Y."/>
            <person name="Li Y.S."/>
            <person name="Young C.C."/>
            <person name="Chen W.M."/>
        </authorList>
    </citation>
    <scope>NUCLEOTIDE SEQUENCE [LARGE SCALE GENOMIC DNA]</scope>
    <source>
        <strain evidence="1 2">STM-7</strain>
    </source>
</reference>
<dbReference type="EMBL" id="CP058952">
    <property type="protein sequence ID" value="QLI81185.1"/>
    <property type="molecule type" value="Genomic_DNA"/>
</dbReference>
<accession>A0A7D5ZAZ2</accession>
<name>A0A7D5ZAZ2_9NEIS</name>